<evidence type="ECO:0000259" key="13">
    <source>
        <dbReference type="Pfam" id="PF01435"/>
    </source>
</evidence>
<keyword evidence="5 12" id="KW-0812">Transmembrane</keyword>
<keyword evidence="11 12" id="KW-0472">Membrane</keyword>
<keyword evidence="9 12" id="KW-1133">Transmembrane helix</keyword>
<gene>
    <name evidence="14" type="primary">htpX_2</name>
    <name evidence="14" type="ORF">PbB2_00950</name>
</gene>
<keyword evidence="8" id="KW-0862">Zinc</keyword>
<keyword evidence="4 14" id="KW-0645">Protease</keyword>
<evidence type="ECO:0000256" key="12">
    <source>
        <dbReference type="SAM" id="Phobius"/>
    </source>
</evidence>
<evidence type="ECO:0000313" key="14">
    <source>
        <dbReference type="EMBL" id="GBF57285.1"/>
    </source>
</evidence>
<dbReference type="Pfam" id="PF01435">
    <property type="entry name" value="Peptidase_M48"/>
    <property type="match status" value="1"/>
</dbReference>
<evidence type="ECO:0000256" key="3">
    <source>
        <dbReference type="ARBA" id="ARBA00022475"/>
    </source>
</evidence>
<protein>
    <submittedName>
        <fullName evidence="14">Protease HtpX</fullName>
    </submittedName>
</protein>
<comment type="subcellular location">
    <subcellularLocation>
        <location evidence="2">Cell membrane</location>
        <topology evidence="2">Multi-pass membrane protein</topology>
    </subcellularLocation>
</comment>
<feature type="transmembrane region" description="Helical" evidence="12">
    <location>
        <begin position="86"/>
        <end position="105"/>
    </location>
</feature>
<evidence type="ECO:0000256" key="7">
    <source>
        <dbReference type="ARBA" id="ARBA00022801"/>
    </source>
</evidence>
<keyword evidence="10" id="KW-0482">Metalloprotease</keyword>
<feature type="transmembrane region" description="Helical" evidence="12">
    <location>
        <begin position="155"/>
        <end position="177"/>
    </location>
</feature>
<evidence type="ECO:0000256" key="1">
    <source>
        <dbReference type="ARBA" id="ARBA00001947"/>
    </source>
</evidence>
<evidence type="ECO:0000256" key="10">
    <source>
        <dbReference type="ARBA" id="ARBA00023049"/>
    </source>
</evidence>
<dbReference type="InterPro" id="IPR001915">
    <property type="entry name" value="Peptidase_M48"/>
</dbReference>
<dbReference type="InterPro" id="IPR050083">
    <property type="entry name" value="HtpX_protease"/>
</dbReference>
<dbReference type="GO" id="GO:0004222">
    <property type="term" value="F:metalloendopeptidase activity"/>
    <property type="evidence" value="ECO:0007669"/>
    <property type="project" value="InterPro"/>
</dbReference>
<evidence type="ECO:0000256" key="11">
    <source>
        <dbReference type="ARBA" id="ARBA00023136"/>
    </source>
</evidence>
<reference evidence="14 15" key="1">
    <citation type="journal article" date="2018" name="Genome Announc.">
        <title>Draft Genome Sequence of "Candidatus Phycosocius bacilliformis," an Alphaproteobacterial Ectosymbiont of the Hydrocarbon-Producing Green Alga Botryococcus braunii.</title>
        <authorList>
            <person name="Tanabe Y."/>
            <person name="Yamaguchi H."/>
            <person name="Watanabe M.M."/>
        </authorList>
    </citation>
    <scope>NUCLEOTIDE SEQUENCE [LARGE SCALE GENOMIC DNA]</scope>
    <source>
        <strain evidence="14 15">BOTRYCO-2</strain>
    </source>
</reference>
<dbReference type="AlphaFoldDB" id="A0A2P2E8A3"/>
<sequence length="494" mass="54152">MNNRFLNMAKAVALVTLIPIAALCISNLVSQSYQGDFIASMMDYARENNLSVQTDRIPDYRDLCATHNPEDAELCAPARQLEIFEFGALVSLAVGLGLFGLLALARLYAGHNRQRLAFVLPPLTRVMVLGLSLSIILQGAVAVFGIYIAETVFIGRVHFVVLAGIAFAAVIGGVNLVEASFKAMQTLNLAIQGVVIDDATGPDLIALVHEVADEVGARRPDNIVVGLEPSFFVTGAEVTVYPAAEDLTGSTLYLPVPFLRILSQDELRAVIGHEMGHFIGEDTEYSLKFYPAYARLDTAMHALIDEHGRIDYVKVPTLSFLQLLHDEFSVVERKIGREREISADQIGAKVSNAKALATSLLKFSLFADAWATLRAENVDRLNQGEFLTDLNAEYVDVCQKAFKEMDFAERKNDLLAFEMAHPNDTHPTLRERLSALGIDSGIFHKEDMALANNPLTGLLTAYDKIAVQLTKAEHRKMIGQGFADPPSYAALRDD</sequence>
<comment type="cofactor">
    <cofactor evidence="1">
        <name>Zn(2+)</name>
        <dbReference type="ChEBI" id="CHEBI:29105"/>
    </cofactor>
</comment>
<evidence type="ECO:0000313" key="15">
    <source>
        <dbReference type="Proteomes" id="UP000245086"/>
    </source>
</evidence>
<evidence type="ECO:0000256" key="5">
    <source>
        <dbReference type="ARBA" id="ARBA00022692"/>
    </source>
</evidence>
<keyword evidence="3" id="KW-1003">Cell membrane</keyword>
<proteinExistence type="predicted"/>
<comment type="caution">
    <text evidence="14">The sequence shown here is derived from an EMBL/GenBank/DDBJ whole genome shotgun (WGS) entry which is preliminary data.</text>
</comment>
<keyword evidence="6" id="KW-0479">Metal-binding</keyword>
<dbReference type="PANTHER" id="PTHR43221:SF1">
    <property type="entry name" value="PROTEASE HTPX"/>
    <property type="match status" value="1"/>
</dbReference>
<dbReference type="Proteomes" id="UP000245086">
    <property type="component" value="Unassembled WGS sequence"/>
</dbReference>
<keyword evidence="7" id="KW-0378">Hydrolase</keyword>
<dbReference type="EMBL" id="BFBR01000002">
    <property type="protein sequence ID" value="GBF57285.1"/>
    <property type="molecule type" value="Genomic_DNA"/>
</dbReference>
<accession>A0A2P2E8A3</accession>
<evidence type="ECO:0000256" key="8">
    <source>
        <dbReference type="ARBA" id="ARBA00022833"/>
    </source>
</evidence>
<name>A0A2P2E8A3_9PROT</name>
<dbReference type="CDD" id="cd07328">
    <property type="entry name" value="M48_Ste24p_like"/>
    <property type="match status" value="1"/>
</dbReference>
<feature type="domain" description="Peptidase M48" evidence="13">
    <location>
        <begin position="248"/>
        <end position="436"/>
    </location>
</feature>
<evidence type="ECO:0000256" key="9">
    <source>
        <dbReference type="ARBA" id="ARBA00022989"/>
    </source>
</evidence>
<dbReference type="Gene3D" id="3.30.2010.10">
    <property type="entry name" value="Metalloproteases ('zincins'), catalytic domain"/>
    <property type="match status" value="1"/>
</dbReference>
<organism evidence="14 15">
    <name type="scientific">Candidatus Phycosocius bacilliformis</name>
    <dbReference type="NCBI Taxonomy" id="1445552"/>
    <lineage>
        <taxon>Bacteria</taxon>
        <taxon>Pseudomonadati</taxon>
        <taxon>Pseudomonadota</taxon>
        <taxon>Alphaproteobacteria</taxon>
        <taxon>Caulobacterales</taxon>
        <taxon>Caulobacterales incertae sedis</taxon>
        <taxon>Candidatus Phycosocius</taxon>
    </lineage>
</organism>
<dbReference type="GO" id="GO:0006508">
    <property type="term" value="P:proteolysis"/>
    <property type="evidence" value="ECO:0007669"/>
    <property type="project" value="UniProtKB-KW"/>
</dbReference>
<dbReference type="GO" id="GO:0046872">
    <property type="term" value="F:metal ion binding"/>
    <property type="evidence" value="ECO:0007669"/>
    <property type="project" value="UniProtKB-KW"/>
</dbReference>
<dbReference type="GO" id="GO:0005886">
    <property type="term" value="C:plasma membrane"/>
    <property type="evidence" value="ECO:0007669"/>
    <property type="project" value="UniProtKB-SubCell"/>
</dbReference>
<dbReference type="PANTHER" id="PTHR43221">
    <property type="entry name" value="PROTEASE HTPX"/>
    <property type="match status" value="1"/>
</dbReference>
<evidence type="ECO:0000256" key="6">
    <source>
        <dbReference type="ARBA" id="ARBA00022723"/>
    </source>
</evidence>
<evidence type="ECO:0000256" key="2">
    <source>
        <dbReference type="ARBA" id="ARBA00004651"/>
    </source>
</evidence>
<feature type="transmembrane region" description="Helical" evidence="12">
    <location>
        <begin position="126"/>
        <end position="149"/>
    </location>
</feature>
<keyword evidence="15" id="KW-1185">Reference proteome</keyword>
<evidence type="ECO:0000256" key="4">
    <source>
        <dbReference type="ARBA" id="ARBA00022670"/>
    </source>
</evidence>